<feature type="region of interest" description="Disordered" evidence="10">
    <location>
        <begin position="803"/>
        <end position="828"/>
    </location>
</feature>
<evidence type="ECO:0000256" key="3">
    <source>
        <dbReference type="ARBA" id="ARBA00012368"/>
    </source>
</evidence>
<gene>
    <name evidence="13" type="ORF">ACMD2_05738</name>
</gene>
<dbReference type="FunFam" id="2.60.40.150:FF:000060">
    <property type="entry name" value="Phosphoinositide phospholipase C"/>
    <property type="match status" value="2"/>
</dbReference>
<accession>A0A199VZX6</accession>
<feature type="compositionally biased region" description="Basic and acidic residues" evidence="10">
    <location>
        <begin position="846"/>
        <end position="856"/>
    </location>
</feature>
<evidence type="ECO:0000259" key="11">
    <source>
        <dbReference type="PROSITE" id="PS50004"/>
    </source>
</evidence>
<dbReference type="InterPro" id="IPR001192">
    <property type="entry name" value="PI-PLC_fam"/>
</dbReference>
<dbReference type="GO" id="GO:0048015">
    <property type="term" value="P:phosphatidylinositol-mediated signaling"/>
    <property type="evidence" value="ECO:0007669"/>
    <property type="project" value="TreeGrafter"/>
</dbReference>
<evidence type="ECO:0000256" key="4">
    <source>
        <dbReference type="ARBA" id="ARBA00022475"/>
    </source>
</evidence>
<dbReference type="CDD" id="cd08599">
    <property type="entry name" value="PI-PLCc_plant"/>
    <property type="match status" value="1"/>
</dbReference>
<dbReference type="Gene3D" id="2.60.40.150">
    <property type="entry name" value="C2 domain"/>
    <property type="match status" value="2"/>
</dbReference>
<keyword evidence="4" id="KW-1003">Cell membrane</keyword>
<dbReference type="InterPro" id="IPR017946">
    <property type="entry name" value="PLC-like_Pdiesterase_TIM-brl"/>
</dbReference>
<name>A0A199VZX6_ANACO</name>
<dbReference type="PROSITE" id="PS50008">
    <property type="entry name" value="PIPLC_Y_DOMAIN"/>
    <property type="match status" value="2"/>
</dbReference>
<evidence type="ECO:0000256" key="6">
    <source>
        <dbReference type="ARBA" id="ARBA00022963"/>
    </source>
</evidence>
<keyword evidence="5 9" id="KW-0378">Hydrolase</keyword>
<dbReference type="GO" id="GO:0005886">
    <property type="term" value="C:plasma membrane"/>
    <property type="evidence" value="ECO:0007669"/>
    <property type="project" value="UniProtKB-SubCell"/>
</dbReference>
<dbReference type="GO" id="GO:0051209">
    <property type="term" value="P:release of sequestered calcium ion into cytosol"/>
    <property type="evidence" value="ECO:0007669"/>
    <property type="project" value="TreeGrafter"/>
</dbReference>
<dbReference type="InterPro" id="IPR001711">
    <property type="entry name" value="PLipase_C_Pinositol-sp_Y"/>
</dbReference>
<dbReference type="SUPFAM" id="SSF47473">
    <property type="entry name" value="EF-hand"/>
    <property type="match status" value="1"/>
</dbReference>
<dbReference type="SUPFAM" id="SSF51695">
    <property type="entry name" value="PLC-like phosphodiesterases"/>
    <property type="match status" value="2"/>
</dbReference>
<dbReference type="GO" id="GO:0006950">
    <property type="term" value="P:response to stress"/>
    <property type="evidence" value="ECO:0007669"/>
    <property type="project" value="UniProtKB-ARBA"/>
</dbReference>
<feature type="domain" description="PI-PLC Y-box" evidence="12">
    <location>
        <begin position="908"/>
        <end position="994"/>
    </location>
</feature>
<evidence type="ECO:0000313" key="13">
    <source>
        <dbReference type="EMBL" id="OAY82220.1"/>
    </source>
</evidence>
<evidence type="ECO:0000256" key="1">
    <source>
        <dbReference type="ARBA" id="ARBA00001195"/>
    </source>
</evidence>
<sequence>MGSYRCCICFTRKFRWSEAEAPADVRAAFAAYSDGGGAMGADQLRRFLADSRGGAAAGADDDAERIMEKIWQLRSRLHIAKISRPLLALEDFYHFLFSHELNPPIRSQVHQDMTAPLSHYYIYTGHNSYLTGNQLSSDCSDVPIIKALQRGVRVIELDMWPNSTKDDIDILHGRTLTSPVSLIKCLKSIKEYAFCVSPYPVIITLEDHLTSDLQTKVAKMVTETFGDMLYYPDSESLEEFPSPEALKNRVILSTKPPKEYLEAKSFKEKDAEPHNGKEPNEEDAWGKEVPDLQTEIESADKNENEHSVYKTEVEDFGDDDDDQKMRQNVAPEYKLLITIKAGKPKGRLSESLKVELDKVRRLSLSEQELAKVAASHGADIIRFTQKNLLRIYPKGTRFNSSNYNPYIGWMHGAQMVAFNMQGYGRSLWLMHGFYKANGGCGYVKKPDFLMGNGSHGEVFDPKANLPIKKTLKVKVYLGDGWRMDFSQTHFDAYSPPDFYTRVGIAGVPADCVMKKTKAIEDNWTPVWDEEFTFPLTVPEIALLRVEVHEYDMSEKDDFGGQTCLPVSELRPGIRAVPLFDRKGMQFKSVKLLMRICCCFLRRYKPASDEPPEAIKAVFVKYADQSGTMGVEQLRRFMVEVQGEAVESAEAAARDVHQDMGAPLSHYFIYTSHNSYLTGNQLNSDSSDVPIVKALQRGVRVIELDMWPNDKNDDIRILHGRTLTTPVGLMKCLNSIREHAFAASPYPVIITLEDHLPPDLQAKAAKMIHETFGEMLFLPKSDSLREFPSPEELKMKIIISTKPPKEFRETRSTKEREDEAQKEAEEGAWGKDVPDLDAELSAISKIDEHEASKRFHEEEEEDTEGVEQRPPQRTVAPEYKSLIAITAKKKKGGLSDALKIDPHRVTRLSLSEQVFIKATVSHGAEIVRFTQRNLLRIYPRGTRFTSSNYNPVPGWIHGAQMVALNMQGYGRALWLMHGMFRANGGCGYVKKPDLLLNSDPDRIFDPKSTLRIKKTLKVRVYMGDGWRFDFHQRHFDQYSPPDFYTRVGIAGVPVDTTMKRTRAIEDNWTPMWDEEFMFPLSVPELALLRIEVHEYDMSDKDDFGGQTCLPVWELRSGIRSVRLYDQKGELLPSAHMGPFSFFTFQFDTNDQLKCAT</sequence>
<dbReference type="PANTHER" id="PTHR10336">
    <property type="entry name" value="PHOSPHOINOSITIDE-SPECIFIC PHOSPHOLIPASE C FAMILY PROTEIN"/>
    <property type="match status" value="1"/>
</dbReference>
<reference evidence="13 14" key="1">
    <citation type="journal article" date="2016" name="DNA Res.">
        <title>The draft genome of MD-2 pineapple using hybrid error correction of long reads.</title>
        <authorList>
            <person name="Redwan R.M."/>
            <person name="Saidin A."/>
            <person name="Kumar S.V."/>
        </authorList>
    </citation>
    <scope>NUCLEOTIDE SEQUENCE [LARGE SCALE GENOMIC DNA]</scope>
    <source>
        <strain evidence="14">cv. MD2</strain>
        <tissue evidence="13">Leaf</tissue>
    </source>
</reference>
<evidence type="ECO:0000313" key="14">
    <source>
        <dbReference type="Proteomes" id="UP000092600"/>
    </source>
</evidence>
<feature type="region of interest" description="Disordered" evidence="10">
    <location>
        <begin position="265"/>
        <end position="288"/>
    </location>
</feature>
<dbReference type="InterPro" id="IPR000909">
    <property type="entry name" value="PLipase_C_PInositol-sp_X_dom"/>
</dbReference>
<dbReference type="InterPro" id="IPR011992">
    <property type="entry name" value="EF-hand-dom_pair"/>
</dbReference>
<dbReference type="InterPro" id="IPR000008">
    <property type="entry name" value="C2_dom"/>
</dbReference>
<feature type="domain" description="C2" evidence="11">
    <location>
        <begin position="989"/>
        <end position="1124"/>
    </location>
</feature>
<comment type="catalytic activity">
    <reaction evidence="1 9">
        <text>a 1,2-diacyl-sn-glycero-3-phospho-(1D-myo-inositol-4,5-bisphosphate) + H2O = 1D-myo-inositol 1,4,5-trisphosphate + a 1,2-diacyl-sn-glycerol + H(+)</text>
        <dbReference type="Rhea" id="RHEA:33179"/>
        <dbReference type="ChEBI" id="CHEBI:15377"/>
        <dbReference type="ChEBI" id="CHEBI:15378"/>
        <dbReference type="ChEBI" id="CHEBI:17815"/>
        <dbReference type="ChEBI" id="CHEBI:58456"/>
        <dbReference type="ChEBI" id="CHEBI:203600"/>
        <dbReference type="EC" id="3.1.4.11"/>
    </reaction>
</comment>
<evidence type="ECO:0000256" key="5">
    <source>
        <dbReference type="ARBA" id="ARBA00022801"/>
    </source>
</evidence>
<dbReference type="CDD" id="cd00275">
    <property type="entry name" value="C2_PLC_like"/>
    <property type="match status" value="2"/>
</dbReference>
<dbReference type="PANTHER" id="PTHR10336:SF212">
    <property type="entry name" value="PHOSPHOINOSITIDE PHOSPHOLIPASE C"/>
    <property type="match status" value="1"/>
</dbReference>
<dbReference type="PROSITE" id="PS50004">
    <property type="entry name" value="C2"/>
    <property type="match status" value="2"/>
</dbReference>
<dbReference type="STRING" id="4615.A0A199VZX6"/>
<feature type="region of interest" description="Disordered" evidence="10">
    <location>
        <begin position="846"/>
        <end position="872"/>
    </location>
</feature>
<dbReference type="SMART" id="SM00148">
    <property type="entry name" value="PLCXc"/>
    <property type="match status" value="2"/>
</dbReference>
<dbReference type="PROSITE" id="PS50007">
    <property type="entry name" value="PIPLC_X_DOMAIN"/>
    <property type="match status" value="2"/>
</dbReference>
<dbReference type="EMBL" id="LSRQ01000532">
    <property type="protein sequence ID" value="OAY82220.1"/>
    <property type="molecule type" value="Genomic_DNA"/>
</dbReference>
<feature type="domain" description="C2" evidence="11">
    <location>
        <begin position="450"/>
        <end position="580"/>
    </location>
</feature>
<dbReference type="Pfam" id="PF00388">
    <property type="entry name" value="PI-PLC-X"/>
    <property type="match status" value="2"/>
</dbReference>
<dbReference type="AlphaFoldDB" id="A0A199VZX6"/>
<dbReference type="Pfam" id="PF00168">
    <property type="entry name" value="C2"/>
    <property type="match status" value="2"/>
</dbReference>
<keyword evidence="7" id="KW-0472">Membrane</keyword>
<keyword evidence="9" id="KW-0443">Lipid metabolism</keyword>
<dbReference type="SMART" id="SM00149">
    <property type="entry name" value="PLCYc"/>
    <property type="match status" value="2"/>
</dbReference>
<dbReference type="GO" id="GO:0016042">
    <property type="term" value="P:lipid catabolic process"/>
    <property type="evidence" value="ECO:0007669"/>
    <property type="project" value="UniProtKB-KW"/>
</dbReference>
<dbReference type="PRINTS" id="PR00390">
    <property type="entry name" value="PHPHLIPASEC"/>
</dbReference>
<dbReference type="InterPro" id="IPR035892">
    <property type="entry name" value="C2_domain_sf"/>
</dbReference>
<evidence type="ECO:0000256" key="9">
    <source>
        <dbReference type="RuleBase" id="RU361133"/>
    </source>
</evidence>
<evidence type="ECO:0000256" key="2">
    <source>
        <dbReference type="ARBA" id="ARBA00004202"/>
    </source>
</evidence>
<dbReference type="EC" id="3.1.4.11" evidence="3 9"/>
<evidence type="ECO:0000256" key="10">
    <source>
        <dbReference type="SAM" id="MobiDB-lite"/>
    </source>
</evidence>
<feature type="domain" description="PI-PLC Y-box" evidence="12">
    <location>
        <begin position="363"/>
        <end position="449"/>
    </location>
</feature>
<evidence type="ECO:0000256" key="8">
    <source>
        <dbReference type="ARBA" id="ARBA00023224"/>
    </source>
</evidence>
<dbReference type="GO" id="GO:0004435">
    <property type="term" value="F:phosphatidylinositol-4,5-bisphosphate phospholipase C activity"/>
    <property type="evidence" value="ECO:0007669"/>
    <property type="project" value="UniProtKB-EC"/>
</dbReference>
<dbReference type="Pfam" id="PF00387">
    <property type="entry name" value="PI-PLC-Y"/>
    <property type="match status" value="2"/>
</dbReference>
<keyword evidence="6 9" id="KW-0442">Lipid degradation</keyword>
<dbReference type="SUPFAM" id="SSF49562">
    <property type="entry name" value="C2 domain (Calcium/lipid-binding domain, CaLB)"/>
    <property type="match status" value="2"/>
</dbReference>
<dbReference type="Gene3D" id="3.20.20.190">
    <property type="entry name" value="Phosphatidylinositol (PI) phosphodiesterase"/>
    <property type="match status" value="2"/>
</dbReference>
<dbReference type="Proteomes" id="UP000092600">
    <property type="component" value="Unassembled WGS sequence"/>
</dbReference>
<evidence type="ECO:0000259" key="12">
    <source>
        <dbReference type="PROSITE" id="PS50008"/>
    </source>
</evidence>
<organism evidence="13 14">
    <name type="scientific">Ananas comosus</name>
    <name type="common">Pineapple</name>
    <name type="synonym">Ananas ananas</name>
    <dbReference type="NCBI Taxonomy" id="4615"/>
    <lineage>
        <taxon>Eukaryota</taxon>
        <taxon>Viridiplantae</taxon>
        <taxon>Streptophyta</taxon>
        <taxon>Embryophyta</taxon>
        <taxon>Tracheophyta</taxon>
        <taxon>Spermatophyta</taxon>
        <taxon>Magnoliopsida</taxon>
        <taxon>Liliopsida</taxon>
        <taxon>Poales</taxon>
        <taxon>Bromeliaceae</taxon>
        <taxon>Bromelioideae</taxon>
        <taxon>Ananas</taxon>
    </lineage>
</organism>
<proteinExistence type="predicted"/>
<dbReference type="SMART" id="SM00239">
    <property type="entry name" value="C2"/>
    <property type="match status" value="2"/>
</dbReference>
<keyword evidence="8" id="KW-0807">Transducer</keyword>
<comment type="caution">
    <text evidence="13">The sequence shown here is derived from an EMBL/GenBank/DDBJ whole genome shotgun (WGS) entry which is preliminary data.</text>
</comment>
<evidence type="ECO:0000256" key="7">
    <source>
        <dbReference type="ARBA" id="ARBA00023136"/>
    </source>
</evidence>
<comment type="subcellular location">
    <subcellularLocation>
        <location evidence="2">Cell membrane</location>
        <topology evidence="2">Peripheral membrane protein</topology>
    </subcellularLocation>
</comment>
<protein>
    <recommendedName>
        <fullName evidence="3 9">Phosphoinositide phospholipase C</fullName>
        <ecNumber evidence="3 9">3.1.4.11</ecNumber>
    </recommendedName>
</protein>